<dbReference type="HOGENOM" id="CLU_2373995_0_0_1"/>
<dbReference type="Proteomes" id="UP000007431">
    <property type="component" value="Unassembled WGS sequence"/>
</dbReference>
<dbReference type="InParanoid" id="D8QKS6"/>
<keyword evidence="2" id="KW-1185">Reference proteome</keyword>
<sequence>MPWTSPSTFASSASSPAARCSAAGVLTHHGLEAARLGGLSRFWALGVTKVGGDLLSLTSGLGCLHLSDECATTAVYAILLLAVVERVHDHHLLAG</sequence>
<dbReference type="EMBL" id="GL377317">
    <property type="protein sequence ID" value="EFI91395.1"/>
    <property type="molecule type" value="Genomic_DNA"/>
</dbReference>
<dbReference type="VEuPathDB" id="FungiDB:SCHCODRAFT_02673626"/>
<accession>D8QKS6</accession>
<gene>
    <name evidence="1" type="ORF">SCHCODRAFT_86239</name>
</gene>
<evidence type="ECO:0000313" key="1">
    <source>
        <dbReference type="EMBL" id="EFI91395.1"/>
    </source>
</evidence>
<proteinExistence type="predicted"/>
<evidence type="ECO:0000313" key="2">
    <source>
        <dbReference type="Proteomes" id="UP000007431"/>
    </source>
</evidence>
<name>D8QKS6_SCHCM</name>
<reference evidence="1 2" key="1">
    <citation type="journal article" date="2010" name="Nat. Biotechnol.">
        <title>Genome sequence of the model mushroom Schizophyllum commune.</title>
        <authorList>
            <person name="Ohm R.A."/>
            <person name="de Jong J.F."/>
            <person name="Lugones L.G."/>
            <person name="Aerts A."/>
            <person name="Kothe E."/>
            <person name="Stajich J.E."/>
            <person name="de Vries R.P."/>
            <person name="Record E."/>
            <person name="Levasseur A."/>
            <person name="Baker S.E."/>
            <person name="Bartholomew K.A."/>
            <person name="Coutinho P.M."/>
            <person name="Erdmann S."/>
            <person name="Fowler T.J."/>
            <person name="Gathman A.C."/>
            <person name="Lombard V."/>
            <person name="Henrissat B."/>
            <person name="Knabe N."/>
            <person name="Kuees U."/>
            <person name="Lilly W.W."/>
            <person name="Lindquist E."/>
            <person name="Lucas S."/>
            <person name="Magnuson J.K."/>
            <person name="Piumi F."/>
            <person name="Raudaskoski M."/>
            <person name="Salamov A."/>
            <person name="Schmutz J."/>
            <person name="Schwarze F.W.M.R."/>
            <person name="vanKuyk P.A."/>
            <person name="Horton J.S."/>
            <person name="Grigoriev I.V."/>
            <person name="Woesten H.A.B."/>
        </authorList>
    </citation>
    <scope>NUCLEOTIDE SEQUENCE [LARGE SCALE GENOMIC DNA]</scope>
    <source>
        <strain evidence="2">H4-8 / FGSC 9210</strain>
    </source>
</reference>
<protein>
    <submittedName>
        <fullName evidence="1">Expressed protein</fullName>
    </submittedName>
</protein>
<organism evidence="2">
    <name type="scientific">Schizophyllum commune (strain H4-8 / FGSC 9210)</name>
    <name type="common">Split gill fungus</name>
    <dbReference type="NCBI Taxonomy" id="578458"/>
    <lineage>
        <taxon>Eukaryota</taxon>
        <taxon>Fungi</taxon>
        <taxon>Dikarya</taxon>
        <taxon>Basidiomycota</taxon>
        <taxon>Agaricomycotina</taxon>
        <taxon>Agaricomycetes</taxon>
        <taxon>Agaricomycetidae</taxon>
        <taxon>Agaricales</taxon>
        <taxon>Schizophyllaceae</taxon>
        <taxon>Schizophyllum</taxon>
    </lineage>
</organism>
<dbReference type="AlphaFoldDB" id="D8QKS6"/>